<dbReference type="AlphaFoldDB" id="A0AA39G0S2"/>
<dbReference type="SUPFAM" id="SSF52058">
    <property type="entry name" value="L domain-like"/>
    <property type="match status" value="1"/>
</dbReference>
<dbReference type="Gene3D" id="1.20.1280.50">
    <property type="match status" value="1"/>
</dbReference>
<dbReference type="InterPro" id="IPR001810">
    <property type="entry name" value="F-box_dom"/>
</dbReference>
<dbReference type="InterPro" id="IPR032675">
    <property type="entry name" value="LRR_dom_sf"/>
</dbReference>
<comment type="caution">
    <text evidence="2">The sequence shown here is derived from an EMBL/GenBank/DDBJ whole genome shotgun (WGS) entry which is preliminary data.</text>
</comment>
<sequence length="354" mass="42287">MAGIEILNHDVLIEIFSYLNIHERVHMGLVCKKWHDVVEIMMRSIHRMRCRVNDYRKYGRLVRLDCGALDVWSDDTTHLEKILEKFASNLNKIKIEDSIRSDAPCFNFKLLNKCTKLNYARLECFHDRLLEQFLEFLPTDNLEYLSINYNRKRGDYRWRHHCLLKTVLEKSRKLNSLDLKIWKNFELPPTEGMKNLKTLFLNFEELPHQQHFDTTNLQNLEKLIIICSRFSDVSITELMRNCRKLHTVKFRSENILPETALNEMISLPNLRHLHLRTIENSYESWHKFSNLESIEISQPEPFSSTRDQIISFIRRSINLKTYYFNHGSYAKGTEFNKLFHQIASDMVQNRNIFS</sequence>
<name>A0AA39G0S2_MICHY</name>
<accession>A0AA39G0S2</accession>
<dbReference type="Gene3D" id="3.80.10.10">
    <property type="entry name" value="Ribonuclease Inhibitor"/>
    <property type="match status" value="1"/>
</dbReference>
<evidence type="ECO:0000313" key="2">
    <source>
        <dbReference type="EMBL" id="KAK0179384.1"/>
    </source>
</evidence>
<dbReference type="Pfam" id="PF00646">
    <property type="entry name" value="F-box"/>
    <property type="match status" value="1"/>
</dbReference>
<dbReference type="SUPFAM" id="SSF81383">
    <property type="entry name" value="F-box domain"/>
    <property type="match status" value="1"/>
</dbReference>
<organism evidence="2 3">
    <name type="scientific">Microctonus hyperodae</name>
    <name type="common">Parasitoid wasp</name>
    <dbReference type="NCBI Taxonomy" id="165561"/>
    <lineage>
        <taxon>Eukaryota</taxon>
        <taxon>Metazoa</taxon>
        <taxon>Ecdysozoa</taxon>
        <taxon>Arthropoda</taxon>
        <taxon>Hexapoda</taxon>
        <taxon>Insecta</taxon>
        <taxon>Pterygota</taxon>
        <taxon>Neoptera</taxon>
        <taxon>Endopterygota</taxon>
        <taxon>Hymenoptera</taxon>
        <taxon>Apocrita</taxon>
        <taxon>Ichneumonoidea</taxon>
        <taxon>Braconidae</taxon>
        <taxon>Euphorinae</taxon>
        <taxon>Microctonus</taxon>
    </lineage>
</organism>
<reference evidence="2" key="1">
    <citation type="journal article" date="2023" name="bioRxiv">
        <title>Scaffold-level genome assemblies of two parasitoid biocontrol wasps reveal the parthenogenesis mechanism and an associated novel virus.</title>
        <authorList>
            <person name="Inwood S."/>
            <person name="Skelly J."/>
            <person name="Guhlin J."/>
            <person name="Harrop T."/>
            <person name="Goldson S."/>
            <person name="Dearden P."/>
        </authorList>
    </citation>
    <scope>NUCLEOTIDE SEQUENCE</scope>
    <source>
        <strain evidence="2">Lincoln</strain>
        <tissue evidence="2">Whole body</tissue>
    </source>
</reference>
<dbReference type="Proteomes" id="UP001168972">
    <property type="component" value="Unassembled WGS sequence"/>
</dbReference>
<protein>
    <recommendedName>
        <fullName evidence="1">F-box domain-containing protein</fullName>
    </recommendedName>
</protein>
<dbReference type="SMART" id="SM00256">
    <property type="entry name" value="FBOX"/>
    <property type="match status" value="1"/>
</dbReference>
<dbReference type="CDD" id="cd09917">
    <property type="entry name" value="F-box_SF"/>
    <property type="match status" value="1"/>
</dbReference>
<proteinExistence type="predicted"/>
<evidence type="ECO:0000259" key="1">
    <source>
        <dbReference type="SMART" id="SM00256"/>
    </source>
</evidence>
<gene>
    <name evidence="2" type="ORF">PV327_005142</name>
</gene>
<dbReference type="InterPro" id="IPR036047">
    <property type="entry name" value="F-box-like_dom_sf"/>
</dbReference>
<evidence type="ECO:0000313" key="3">
    <source>
        <dbReference type="Proteomes" id="UP001168972"/>
    </source>
</evidence>
<dbReference type="EMBL" id="JAQQBR010000003">
    <property type="protein sequence ID" value="KAK0179384.1"/>
    <property type="molecule type" value="Genomic_DNA"/>
</dbReference>
<reference evidence="2" key="2">
    <citation type="submission" date="2023-03" db="EMBL/GenBank/DDBJ databases">
        <authorList>
            <person name="Inwood S.N."/>
            <person name="Skelly J.G."/>
            <person name="Guhlin J."/>
            <person name="Harrop T.W.R."/>
            <person name="Goldson S.G."/>
            <person name="Dearden P.K."/>
        </authorList>
    </citation>
    <scope>NUCLEOTIDE SEQUENCE</scope>
    <source>
        <strain evidence="2">Lincoln</strain>
        <tissue evidence="2">Whole body</tissue>
    </source>
</reference>
<keyword evidence="3" id="KW-1185">Reference proteome</keyword>
<feature type="domain" description="F-box" evidence="1">
    <location>
        <begin position="7"/>
        <end position="47"/>
    </location>
</feature>